<keyword evidence="1" id="KW-0732">Signal</keyword>
<accession>A0AAD2ABB0</accession>
<dbReference type="EMBL" id="OU503056">
    <property type="protein sequence ID" value="CAI9784936.1"/>
    <property type="molecule type" value="Genomic_DNA"/>
</dbReference>
<evidence type="ECO:0000256" key="1">
    <source>
        <dbReference type="ARBA" id="ARBA00022729"/>
    </source>
</evidence>
<proteinExistence type="predicted"/>
<dbReference type="PANTHER" id="PTHR33184:SF72">
    <property type="entry name" value="BETA-1,3-N-ACETYLGLUCOSAMINYLTRANSFERASE FAMILY PROTEIN"/>
    <property type="match status" value="1"/>
</dbReference>
<dbReference type="Pfam" id="PF24068">
    <property type="entry name" value="TPD1_C"/>
    <property type="match status" value="1"/>
</dbReference>
<dbReference type="Proteomes" id="UP000834106">
    <property type="component" value="Chromosome 21"/>
</dbReference>
<organism evidence="2 3">
    <name type="scientific">Fraxinus pennsylvanica</name>
    <dbReference type="NCBI Taxonomy" id="56036"/>
    <lineage>
        <taxon>Eukaryota</taxon>
        <taxon>Viridiplantae</taxon>
        <taxon>Streptophyta</taxon>
        <taxon>Embryophyta</taxon>
        <taxon>Tracheophyta</taxon>
        <taxon>Spermatophyta</taxon>
        <taxon>Magnoliopsida</taxon>
        <taxon>eudicotyledons</taxon>
        <taxon>Gunneridae</taxon>
        <taxon>Pentapetalae</taxon>
        <taxon>asterids</taxon>
        <taxon>lamiids</taxon>
        <taxon>Lamiales</taxon>
        <taxon>Oleaceae</taxon>
        <taxon>Oleeae</taxon>
        <taxon>Fraxinus</taxon>
    </lineage>
</organism>
<protein>
    <submittedName>
        <fullName evidence="2">Uncharacterized protein</fullName>
    </submittedName>
</protein>
<evidence type="ECO:0000313" key="2">
    <source>
        <dbReference type="EMBL" id="CAI9784936.1"/>
    </source>
</evidence>
<name>A0AAD2ABB0_9LAMI</name>
<keyword evidence="3" id="KW-1185">Reference proteome</keyword>
<dbReference type="GO" id="GO:0001709">
    <property type="term" value="P:cell fate determination"/>
    <property type="evidence" value="ECO:0007669"/>
    <property type="project" value="TreeGrafter"/>
</dbReference>
<evidence type="ECO:0000313" key="3">
    <source>
        <dbReference type="Proteomes" id="UP000834106"/>
    </source>
</evidence>
<reference evidence="2" key="1">
    <citation type="submission" date="2023-05" db="EMBL/GenBank/DDBJ databases">
        <authorList>
            <person name="Huff M."/>
        </authorList>
    </citation>
    <scope>NUCLEOTIDE SEQUENCE</scope>
</reference>
<dbReference type="PANTHER" id="PTHR33184">
    <property type="entry name" value="PROTEIN TAPETUM DETERMINANT 1-LIKE-RELATED"/>
    <property type="match status" value="1"/>
</dbReference>
<gene>
    <name evidence="2" type="ORF">FPE_LOCUS32366</name>
</gene>
<sequence length="112" mass="12264">MTRGSLQCFPGSLSDLTVNQVRTRAKIGNKPEWKVTVTNKCICSFLQVMLLCPGFDSVETIKPTSKLVSKIGPKLCLINDGSPIYGGKTFVFTYASDQEIAYAPFSFQEACS</sequence>
<dbReference type="AlphaFoldDB" id="A0AAD2ABB0"/>
<dbReference type="InterPro" id="IPR040361">
    <property type="entry name" value="TPD1"/>
</dbReference>